<dbReference type="Gene3D" id="3.30.420.10">
    <property type="entry name" value="Ribonuclease H-like superfamily/Ribonuclease H"/>
    <property type="match status" value="1"/>
</dbReference>
<evidence type="ECO:0000313" key="2">
    <source>
        <dbReference type="Proteomes" id="UP001458880"/>
    </source>
</evidence>
<organism evidence="1 2">
    <name type="scientific">Popillia japonica</name>
    <name type="common">Japanese beetle</name>
    <dbReference type="NCBI Taxonomy" id="7064"/>
    <lineage>
        <taxon>Eukaryota</taxon>
        <taxon>Metazoa</taxon>
        <taxon>Ecdysozoa</taxon>
        <taxon>Arthropoda</taxon>
        <taxon>Hexapoda</taxon>
        <taxon>Insecta</taxon>
        <taxon>Pterygota</taxon>
        <taxon>Neoptera</taxon>
        <taxon>Endopterygota</taxon>
        <taxon>Coleoptera</taxon>
        <taxon>Polyphaga</taxon>
        <taxon>Scarabaeiformia</taxon>
        <taxon>Scarabaeidae</taxon>
        <taxon>Rutelinae</taxon>
        <taxon>Popillia</taxon>
    </lineage>
</organism>
<dbReference type="PANTHER" id="PTHR47326">
    <property type="entry name" value="TRANSPOSABLE ELEMENT TC3 TRANSPOSASE-LIKE PROTEIN"/>
    <property type="match status" value="1"/>
</dbReference>
<accession>A0AAW1N6U8</accession>
<dbReference type="EMBL" id="JASPKY010000005">
    <property type="protein sequence ID" value="KAK9754791.1"/>
    <property type="molecule type" value="Genomic_DNA"/>
</dbReference>
<evidence type="ECO:0000313" key="1">
    <source>
        <dbReference type="EMBL" id="KAK9754791.1"/>
    </source>
</evidence>
<comment type="caution">
    <text evidence="1">The sequence shown here is derived from an EMBL/GenBank/DDBJ whole genome shotgun (WGS) entry which is preliminary data.</text>
</comment>
<dbReference type="InterPro" id="IPR036397">
    <property type="entry name" value="RNaseH_sf"/>
</dbReference>
<keyword evidence="2" id="KW-1185">Reference proteome</keyword>
<gene>
    <name evidence="1" type="ORF">QE152_g1013</name>
</gene>
<proteinExistence type="predicted"/>
<name>A0AAW1N6U8_POPJA</name>
<protein>
    <recommendedName>
        <fullName evidence="3">Transposase</fullName>
    </recommendedName>
</protein>
<dbReference type="Proteomes" id="UP001458880">
    <property type="component" value="Unassembled WGS sequence"/>
</dbReference>
<dbReference type="PANTHER" id="PTHR47326:SF1">
    <property type="entry name" value="HTH PSQ-TYPE DOMAIN-CONTAINING PROTEIN"/>
    <property type="match status" value="1"/>
</dbReference>
<dbReference type="GO" id="GO:0003676">
    <property type="term" value="F:nucleic acid binding"/>
    <property type="evidence" value="ECO:0007669"/>
    <property type="project" value="InterPro"/>
</dbReference>
<reference evidence="1 2" key="1">
    <citation type="journal article" date="2024" name="BMC Genomics">
        <title>De novo assembly and annotation of Popillia japonica's genome with initial clues to its potential as an invasive pest.</title>
        <authorList>
            <person name="Cucini C."/>
            <person name="Boschi S."/>
            <person name="Funari R."/>
            <person name="Cardaioli E."/>
            <person name="Iannotti N."/>
            <person name="Marturano G."/>
            <person name="Paoli F."/>
            <person name="Bruttini M."/>
            <person name="Carapelli A."/>
            <person name="Frati F."/>
            <person name="Nardi F."/>
        </authorList>
    </citation>
    <scope>NUCLEOTIDE SEQUENCE [LARGE SCALE GENOMIC DNA]</scope>
    <source>
        <strain evidence="1">DMR45628</strain>
    </source>
</reference>
<dbReference type="AlphaFoldDB" id="A0AAW1N6U8"/>
<sequence length="97" mass="11054">MDGAPAHSTNAIRMFLNNTLPRRCIATIGPVPWPPRSADLIRMFLNNTLPRRCIATIGPVPWPPRSADLSPSDYYNNVQIRNLDELKDRIRNVTWTN</sequence>
<evidence type="ECO:0008006" key="3">
    <source>
        <dbReference type="Google" id="ProtNLM"/>
    </source>
</evidence>